<evidence type="ECO:0000259" key="3">
    <source>
        <dbReference type="Pfam" id="PF20149"/>
    </source>
</evidence>
<feature type="compositionally biased region" description="Acidic residues" evidence="2">
    <location>
        <begin position="249"/>
        <end position="259"/>
    </location>
</feature>
<feature type="compositionally biased region" description="Low complexity" evidence="2">
    <location>
        <begin position="125"/>
        <end position="155"/>
    </location>
</feature>
<comment type="caution">
    <text evidence="4">The sequence shown here is derived from an EMBL/GenBank/DDBJ whole genome shotgun (WGS) entry which is preliminary data.</text>
</comment>
<dbReference type="OrthoDB" id="3225557at2759"/>
<evidence type="ECO:0000313" key="5">
    <source>
        <dbReference type="Proteomes" id="UP000284706"/>
    </source>
</evidence>
<evidence type="ECO:0000256" key="1">
    <source>
        <dbReference type="SAM" id="Coils"/>
    </source>
</evidence>
<feature type="compositionally biased region" description="Basic residues" evidence="2">
    <location>
        <begin position="94"/>
        <end position="103"/>
    </location>
</feature>
<proteinExistence type="predicted"/>
<gene>
    <name evidence="4" type="ORF">CVT26_011287</name>
</gene>
<sequence>MAAIINANDEDTLEDLEAKQARIEEEVKRRRRAVLRAQRETEEQLLIAAGQGTRGAKQKALQDAHWFEAQGKKRPRSPAGNDVAVNSGGGQLKKGSKEKRQRTGQRVENDEGGGKEARKKAGTQAVKVNNKAVRAASVAKKKAAAIASDSGSEAPSEPESEDISKLPEDDSADDEFDDDGLDMSGMGETEIRKVLHDETPHDPSRLFDNDDNVEMASMKSGRSRASSSEVSRPPTSESEGPWWDGFNGSEDEGESEVDEIPGQKKKSSTANKPATKRDIALAQERPSTINSRADNASLKSQSSSQRKSTVIIESDKEDDTPQQDSWPVHAQLNLAGKLRAQNVFIRKVCRDAINIVEKTLVTEDAWPELHKAASYRRQVLAAAAGQLLGKDKRYKDVLTRINKDDDFTKVIGKWVVDRLSHYRGTIREAAGAHIALFQLGVGDGCKARVKALQDNDIYVYPGEWGTTEKGEPIWLTKRSQSEVYVYLNPALIDLIRDAFFSNPTAFGYKFKEYYVSSHPTQVEPELTIPLVALGATALFAAIWEWRDGKRPTKSSKTNSEVAILKSAERFNGDLFKTVYNRHVNALTSLKQKAANTFHSIMAKLYTEVTTGNTPADFGTNIQGNALAILDLAGLT</sequence>
<dbReference type="AlphaFoldDB" id="A0A409VJJ2"/>
<name>A0A409VJJ2_9AGAR</name>
<feature type="compositionally biased region" description="Low complexity" evidence="2">
    <location>
        <begin position="297"/>
        <end position="308"/>
    </location>
</feature>
<dbReference type="Proteomes" id="UP000284706">
    <property type="component" value="Unassembled WGS sequence"/>
</dbReference>
<keyword evidence="1" id="KW-0175">Coiled coil</keyword>
<reference evidence="4 5" key="1">
    <citation type="journal article" date="2018" name="Evol. Lett.">
        <title>Horizontal gene cluster transfer increased hallucinogenic mushroom diversity.</title>
        <authorList>
            <person name="Reynolds H.T."/>
            <person name="Vijayakumar V."/>
            <person name="Gluck-Thaler E."/>
            <person name="Korotkin H.B."/>
            <person name="Matheny P.B."/>
            <person name="Slot J.C."/>
        </authorList>
    </citation>
    <scope>NUCLEOTIDE SEQUENCE [LARGE SCALE GENOMIC DNA]</scope>
    <source>
        <strain evidence="4 5">SRW20</strain>
    </source>
</reference>
<accession>A0A409VJJ2</accession>
<dbReference type="EMBL" id="NHYE01005631">
    <property type="protein sequence ID" value="PPQ66418.1"/>
    <property type="molecule type" value="Genomic_DNA"/>
</dbReference>
<feature type="coiled-coil region" evidence="1">
    <location>
        <begin position="6"/>
        <end position="33"/>
    </location>
</feature>
<organism evidence="4 5">
    <name type="scientific">Gymnopilus dilepis</name>
    <dbReference type="NCBI Taxonomy" id="231916"/>
    <lineage>
        <taxon>Eukaryota</taxon>
        <taxon>Fungi</taxon>
        <taxon>Dikarya</taxon>
        <taxon>Basidiomycota</taxon>
        <taxon>Agaricomycotina</taxon>
        <taxon>Agaricomycetes</taxon>
        <taxon>Agaricomycetidae</taxon>
        <taxon>Agaricales</taxon>
        <taxon>Agaricineae</taxon>
        <taxon>Hymenogastraceae</taxon>
        <taxon>Gymnopilus</taxon>
    </lineage>
</organism>
<feature type="compositionally biased region" description="Basic and acidic residues" evidence="2">
    <location>
        <begin position="189"/>
        <end position="208"/>
    </location>
</feature>
<dbReference type="Pfam" id="PF20149">
    <property type="entry name" value="DUF6532"/>
    <property type="match status" value="1"/>
</dbReference>
<dbReference type="InterPro" id="IPR045341">
    <property type="entry name" value="DUF6532"/>
</dbReference>
<keyword evidence="5" id="KW-1185">Reference proteome</keyword>
<feature type="domain" description="DUF6532" evidence="3">
    <location>
        <begin position="352"/>
        <end position="588"/>
    </location>
</feature>
<feature type="region of interest" description="Disordered" evidence="2">
    <location>
        <begin position="68"/>
        <end position="325"/>
    </location>
</feature>
<feature type="compositionally biased region" description="Polar residues" evidence="2">
    <location>
        <begin position="285"/>
        <end position="294"/>
    </location>
</feature>
<protein>
    <recommendedName>
        <fullName evidence="3">DUF6532 domain-containing protein</fullName>
    </recommendedName>
</protein>
<dbReference type="STRING" id="231916.A0A409VJJ2"/>
<feature type="compositionally biased region" description="Basic and acidic residues" evidence="2">
    <location>
        <begin position="105"/>
        <end position="116"/>
    </location>
</feature>
<feature type="compositionally biased region" description="Acidic residues" evidence="2">
    <location>
        <begin position="169"/>
        <end position="181"/>
    </location>
</feature>
<dbReference type="InParanoid" id="A0A409VJJ2"/>
<evidence type="ECO:0000256" key="2">
    <source>
        <dbReference type="SAM" id="MobiDB-lite"/>
    </source>
</evidence>
<feature type="compositionally biased region" description="Low complexity" evidence="2">
    <location>
        <begin position="217"/>
        <end position="232"/>
    </location>
</feature>
<evidence type="ECO:0000313" key="4">
    <source>
        <dbReference type="EMBL" id="PPQ66418.1"/>
    </source>
</evidence>